<comment type="caution">
    <text evidence="2">The sequence shown here is derived from an EMBL/GenBank/DDBJ whole genome shotgun (WGS) entry which is preliminary data.</text>
</comment>
<keyword evidence="3" id="KW-1185">Reference proteome</keyword>
<feature type="region of interest" description="Disordered" evidence="1">
    <location>
        <begin position="1"/>
        <end position="62"/>
    </location>
</feature>
<evidence type="ECO:0000313" key="2">
    <source>
        <dbReference type="EMBL" id="KAK9812243.1"/>
    </source>
</evidence>
<dbReference type="AlphaFoldDB" id="A0AAW1PVP2"/>
<organism evidence="2 3">
    <name type="scientific">Symbiochloris irregularis</name>
    <dbReference type="NCBI Taxonomy" id="706552"/>
    <lineage>
        <taxon>Eukaryota</taxon>
        <taxon>Viridiplantae</taxon>
        <taxon>Chlorophyta</taxon>
        <taxon>core chlorophytes</taxon>
        <taxon>Trebouxiophyceae</taxon>
        <taxon>Trebouxiales</taxon>
        <taxon>Trebouxiaceae</taxon>
        <taxon>Symbiochloris</taxon>
    </lineage>
</organism>
<dbReference type="Proteomes" id="UP001465755">
    <property type="component" value="Unassembled WGS sequence"/>
</dbReference>
<sequence>MTVGDRTPSPDPARSGARQHSPWTAPRAKKKNRSLSLLPDVNENEALQQASVKTLPPGETGQAATSLTARVLDQPLQQTSRANQDLGTSDALCFDQRGSSWSTYHQVSAGQPPFAFAGNTDALRGPSQLALGTRHTDDRTREIVAWLGQLPSALSPYAAAMPMIMSPALPPCPAPTNPTCSTPAITSGCGGGPSTGVSQVPLEPLASPTGDSEGEQGTASKWQLAFSPFSDRSWERPAQGEDPGRGWHASPMMHHSAADASDSLASLSECRPGGACTDDGDMGEFLQKGVARRRGQGAPMKPRSISNCSPAASLHDLPRFSLRLQQALEEDEEMEPGSFLEARFLLVVVAHVQPAG</sequence>
<evidence type="ECO:0000313" key="3">
    <source>
        <dbReference type="Proteomes" id="UP001465755"/>
    </source>
</evidence>
<reference evidence="2 3" key="1">
    <citation type="journal article" date="2024" name="Nat. Commun.">
        <title>Phylogenomics reveals the evolutionary origins of lichenization in chlorophyte algae.</title>
        <authorList>
            <person name="Puginier C."/>
            <person name="Libourel C."/>
            <person name="Otte J."/>
            <person name="Skaloud P."/>
            <person name="Haon M."/>
            <person name="Grisel S."/>
            <person name="Petersen M."/>
            <person name="Berrin J.G."/>
            <person name="Delaux P.M."/>
            <person name="Dal Grande F."/>
            <person name="Keller J."/>
        </authorList>
    </citation>
    <scope>NUCLEOTIDE SEQUENCE [LARGE SCALE GENOMIC DNA]</scope>
    <source>
        <strain evidence="2 3">SAG 2036</strain>
    </source>
</reference>
<feature type="compositionally biased region" description="Basic and acidic residues" evidence="1">
    <location>
        <begin position="232"/>
        <end position="245"/>
    </location>
</feature>
<proteinExistence type="predicted"/>
<name>A0AAW1PVP2_9CHLO</name>
<protein>
    <submittedName>
        <fullName evidence="2">Uncharacterized protein</fullName>
    </submittedName>
</protein>
<feature type="region of interest" description="Disordered" evidence="1">
    <location>
        <begin position="190"/>
        <end position="269"/>
    </location>
</feature>
<gene>
    <name evidence="2" type="ORF">WJX73_006696</name>
</gene>
<feature type="compositionally biased region" description="Low complexity" evidence="1">
    <location>
        <begin position="258"/>
        <end position="268"/>
    </location>
</feature>
<dbReference type="EMBL" id="JALJOQ010000008">
    <property type="protein sequence ID" value="KAK9812243.1"/>
    <property type="molecule type" value="Genomic_DNA"/>
</dbReference>
<evidence type="ECO:0000256" key="1">
    <source>
        <dbReference type="SAM" id="MobiDB-lite"/>
    </source>
</evidence>
<accession>A0AAW1PVP2</accession>